<evidence type="ECO:0000313" key="2">
    <source>
        <dbReference type="EMBL" id="GMA87307.1"/>
    </source>
</evidence>
<name>A0ABQ6JHT4_9ACTN</name>
<keyword evidence="3" id="KW-1185">Reference proteome</keyword>
<proteinExistence type="predicted"/>
<dbReference type="EMBL" id="BSUZ01000001">
    <property type="protein sequence ID" value="GMA87307.1"/>
    <property type="molecule type" value="Genomic_DNA"/>
</dbReference>
<feature type="region of interest" description="Disordered" evidence="1">
    <location>
        <begin position="1"/>
        <end position="21"/>
    </location>
</feature>
<gene>
    <name evidence="2" type="ORF">GCM10025868_25570</name>
</gene>
<dbReference type="Proteomes" id="UP001157017">
    <property type="component" value="Unassembled WGS sequence"/>
</dbReference>
<feature type="compositionally biased region" description="Polar residues" evidence="1">
    <location>
        <begin position="67"/>
        <end position="77"/>
    </location>
</feature>
<accession>A0ABQ6JHT4</accession>
<evidence type="ECO:0000313" key="3">
    <source>
        <dbReference type="Proteomes" id="UP001157017"/>
    </source>
</evidence>
<feature type="region of interest" description="Disordered" evidence="1">
    <location>
        <begin position="45"/>
        <end position="77"/>
    </location>
</feature>
<organism evidence="2 3">
    <name type="scientific">Angustibacter aerolatus</name>
    <dbReference type="NCBI Taxonomy" id="1162965"/>
    <lineage>
        <taxon>Bacteria</taxon>
        <taxon>Bacillati</taxon>
        <taxon>Actinomycetota</taxon>
        <taxon>Actinomycetes</taxon>
        <taxon>Kineosporiales</taxon>
        <taxon>Kineosporiaceae</taxon>
    </lineage>
</organism>
<comment type="caution">
    <text evidence="2">The sequence shown here is derived from an EMBL/GenBank/DDBJ whole genome shotgun (WGS) entry which is preliminary data.</text>
</comment>
<reference evidence="3" key="1">
    <citation type="journal article" date="2019" name="Int. J. Syst. Evol. Microbiol.">
        <title>The Global Catalogue of Microorganisms (GCM) 10K type strain sequencing project: providing services to taxonomists for standard genome sequencing and annotation.</title>
        <authorList>
            <consortium name="The Broad Institute Genomics Platform"/>
            <consortium name="The Broad Institute Genome Sequencing Center for Infectious Disease"/>
            <person name="Wu L."/>
            <person name="Ma J."/>
        </authorList>
    </citation>
    <scope>NUCLEOTIDE SEQUENCE [LARGE SCALE GENOMIC DNA]</scope>
    <source>
        <strain evidence="3">NBRC 108730</strain>
    </source>
</reference>
<sequence length="77" mass="8220">MTQQTTTDAPAPSEYGFRDRPEDLTAALRHLADVLDPHSTAVLQGLGVAPGRRGWTPVRAPARSRRGSPTGSDPTAR</sequence>
<evidence type="ECO:0000256" key="1">
    <source>
        <dbReference type="SAM" id="MobiDB-lite"/>
    </source>
</evidence>
<protein>
    <submittedName>
        <fullName evidence="2">Uncharacterized protein</fullName>
    </submittedName>
</protein>